<dbReference type="InParanoid" id="E1ZD25"/>
<evidence type="ECO:0000313" key="3">
    <source>
        <dbReference type="Proteomes" id="UP000008141"/>
    </source>
</evidence>
<dbReference type="eggNOG" id="KOG0192">
    <property type="taxonomic scope" value="Eukaryota"/>
</dbReference>
<dbReference type="RefSeq" id="XP_005848445.1">
    <property type="nucleotide sequence ID" value="XM_005848383.1"/>
</dbReference>
<sequence>MHGDLAGGNVLLATSGADSRGFTAKVADFGLARILSATCETATFGTVRQAKRAVRLHMPPELMDRSLLSKATDCYSLGVLMWEMYCGQHAWAGRKVPQIIHAKTVRGERLALPQGCPPDFRELVDACMADDYDQRPSCQQAAAAITPMLAAA</sequence>
<organism evidence="3">
    <name type="scientific">Chlorella variabilis</name>
    <name type="common">Green alga</name>
    <dbReference type="NCBI Taxonomy" id="554065"/>
    <lineage>
        <taxon>Eukaryota</taxon>
        <taxon>Viridiplantae</taxon>
        <taxon>Chlorophyta</taxon>
        <taxon>core chlorophytes</taxon>
        <taxon>Trebouxiophyceae</taxon>
        <taxon>Chlorellales</taxon>
        <taxon>Chlorellaceae</taxon>
        <taxon>Chlorella clade</taxon>
        <taxon>Chlorella</taxon>
    </lineage>
</organism>
<evidence type="ECO:0000313" key="2">
    <source>
        <dbReference type="EMBL" id="EFN56343.1"/>
    </source>
</evidence>
<dbReference type="KEGG" id="cvr:CHLNCDRAFT_144814"/>
<reference evidence="2 3" key="1">
    <citation type="journal article" date="2010" name="Plant Cell">
        <title>The Chlorella variabilis NC64A genome reveals adaptation to photosymbiosis, coevolution with viruses, and cryptic sex.</title>
        <authorList>
            <person name="Blanc G."/>
            <person name="Duncan G."/>
            <person name="Agarkova I."/>
            <person name="Borodovsky M."/>
            <person name="Gurnon J."/>
            <person name="Kuo A."/>
            <person name="Lindquist E."/>
            <person name="Lucas S."/>
            <person name="Pangilinan J."/>
            <person name="Polle J."/>
            <person name="Salamov A."/>
            <person name="Terry A."/>
            <person name="Yamada T."/>
            <person name="Dunigan D.D."/>
            <person name="Grigoriev I.V."/>
            <person name="Claverie J.M."/>
            <person name="Van Etten J.L."/>
        </authorList>
    </citation>
    <scope>NUCLEOTIDE SEQUENCE [LARGE SCALE GENOMIC DNA]</scope>
    <source>
        <strain evidence="2 3">NC64A</strain>
    </source>
</reference>
<proteinExistence type="predicted"/>
<feature type="domain" description="Protein kinase" evidence="1">
    <location>
        <begin position="1"/>
        <end position="149"/>
    </location>
</feature>
<evidence type="ECO:0000259" key="1">
    <source>
        <dbReference type="PROSITE" id="PS50011"/>
    </source>
</evidence>
<dbReference type="InterPro" id="IPR001245">
    <property type="entry name" value="Ser-Thr/Tyr_kinase_cat_dom"/>
</dbReference>
<dbReference type="InterPro" id="IPR000719">
    <property type="entry name" value="Prot_kinase_dom"/>
</dbReference>
<dbReference type="SUPFAM" id="SSF56112">
    <property type="entry name" value="Protein kinase-like (PK-like)"/>
    <property type="match status" value="1"/>
</dbReference>
<dbReference type="EMBL" id="GL433842">
    <property type="protein sequence ID" value="EFN56343.1"/>
    <property type="molecule type" value="Genomic_DNA"/>
</dbReference>
<dbReference type="OMA" id="NTPREYE"/>
<dbReference type="STRING" id="554065.E1ZD25"/>
<dbReference type="GeneID" id="17355649"/>
<dbReference type="PROSITE" id="PS50011">
    <property type="entry name" value="PROTEIN_KINASE_DOM"/>
    <property type="match status" value="1"/>
</dbReference>
<dbReference type="Proteomes" id="UP000008141">
    <property type="component" value="Unassembled WGS sequence"/>
</dbReference>
<accession>E1ZD25</accession>
<dbReference type="PANTHER" id="PTHR44329">
    <property type="entry name" value="SERINE/THREONINE-PROTEIN KINASE TNNI3K-RELATED"/>
    <property type="match status" value="1"/>
</dbReference>
<dbReference type="PANTHER" id="PTHR44329:SF214">
    <property type="entry name" value="PROTEIN KINASE DOMAIN-CONTAINING PROTEIN"/>
    <property type="match status" value="1"/>
</dbReference>
<gene>
    <name evidence="2" type="ORF">CHLNCDRAFT_144814</name>
</gene>
<dbReference type="GO" id="GO:0005524">
    <property type="term" value="F:ATP binding"/>
    <property type="evidence" value="ECO:0007669"/>
    <property type="project" value="InterPro"/>
</dbReference>
<protein>
    <recommendedName>
        <fullName evidence="1">Protein kinase domain-containing protein</fullName>
    </recommendedName>
</protein>
<dbReference type="OrthoDB" id="507349at2759"/>
<dbReference type="InterPro" id="IPR051681">
    <property type="entry name" value="Ser/Thr_Kinases-Pseudokinases"/>
</dbReference>
<name>E1ZD25_CHLVA</name>
<dbReference type="Pfam" id="PF07714">
    <property type="entry name" value="PK_Tyr_Ser-Thr"/>
    <property type="match status" value="1"/>
</dbReference>
<dbReference type="AlphaFoldDB" id="E1ZD25"/>
<dbReference type="GO" id="GO:0004674">
    <property type="term" value="F:protein serine/threonine kinase activity"/>
    <property type="evidence" value="ECO:0007669"/>
    <property type="project" value="TreeGrafter"/>
</dbReference>
<dbReference type="Gene3D" id="1.10.510.10">
    <property type="entry name" value="Transferase(Phosphotransferase) domain 1"/>
    <property type="match status" value="1"/>
</dbReference>
<keyword evidence="3" id="KW-1185">Reference proteome</keyword>
<dbReference type="InterPro" id="IPR011009">
    <property type="entry name" value="Kinase-like_dom_sf"/>
</dbReference>